<accession>A0A1L3Z6Q1</accession>
<dbReference type="PANTHER" id="PTHR13812">
    <property type="entry name" value="KETIMINE REDUCTASE MU-CRYSTALLIN"/>
    <property type="match status" value="1"/>
</dbReference>
<comment type="similarity">
    <text evidence="1">Belongs to the ornithine cyclodeaminase/mu-crystallin family.</text>
</comment>
<evidence type="ECO:0000256" key="1">
    <source>
        <dbReference type="ARBA" id="ARBA00008903"/>
    </source>
</evidence>
<dbReference type="GO" id="GO:0005737">
    <property type="term" value="C:cytoplasm"/>
    <property type="evidence" value="ECO:0007669"/>
    <property type="project" value="TreeGrafter"/>
</dbReference>
<sequence length="308" mass="32091">MAVTKILKDEDLVGSALMMIALDALETAFFARADNRLISPPRHHVSFPGRGDLVFTVGGILGEKPLAGFRVYETFDGAEHSQIVAVWSADDAKLKGIILGDCLGNLRTGAIGGLAIRHLSAPDASIVGILGSGAQARTQLAAAAAVRKLDRARVYSRNEKNRGAFADEMQHTLGIEVEPAGSASQAVDDADIVICATTSRTPVIHARDLKPGVHVNTVGPKTHEGYELGLDIADAAAVIATDSPEQTRAYASPFFLAGSGNEHRMADLADIIAGKTAGRGSPGDTTLFCSVGLAGTEVVVASAILDML</sequence>
<reference evidence="3 4" key="1">
    <citation type="submission" date="2016-11" db="EMBL/GenBank/DDBJ databases">
        <title>Rhizobium leguminosarum bv. viciae strain Vaf12 isolated from Vavilovia formosa root nodules from Russia, Dagestan.</title>
        <authorList>
            <person name="Kimeklis A."/>
        </authorList>
    </citation>
    <scope>NUCLEOTIDE SEQUENCE [LARGE SCALE GENOMIC DNA]</scope>
    <source>
        <strain evidence="3 4">Vaf-108</strain>
    </source>
</reference>
<evidence type="ECO:0000256" key="2">
    <source>
        <dbReference type="ARBA" id="ARBA00023027"/>
    </source>
</evidence>
<dbReference type="Pfam" id="PF02423">
    <property type="entry name" value="OCD_Mu_crystall"/>
    <property type="match status" value="1"/>
</dbReference>
<dbReference type="Gene3D" id="3.30.1780.10">
    <property type="entry name" value="ornithine cyclodeaminase, domain 1"/>
    <property type="match status" value="1"/>
</dbReference>
<organism evidence="3 4">
    <name type="scientific">Rhizobium leguminosarum</name>
    <dbReference type="NCBI Taxonomy" id="384"/>
    <lineage>
        <taxon>Bacteria</taxon>
        <taxon>Pseudomonadati</taxon>
        <taxon>Pseudomonadota</taxon>
        <taxon>Alphaproteobacteria</taxon>
        <taxon>Hyphomicrobiales</taxon>
        <taxon>Rhizobiaceae</taxon>
        <taxon>Rhizobium/Agrobacterium group</taxon>
        <taxon>Rhizobium</taxon>
    </lineage>
</organism>
<evidence type="ECO:0000313" key="4">
    <source>
        <dbReference type="Proteomes" id="UP000183050"/>
    </source>
</evidence>
<dbReference type="Gene3D" id="3.40.50.720">
    <property type="entry name" value="NAD(P)-binding Rossmann-like Domain"/>
    <property type="match status" value="1"/>
</dbReference>
<name>A0A1L3Z6Q1_RHILE</name>
<dbReference type="InterPro" id="IPR003462">
    <property type="entry name" value="ODC_Mu_crystall"/>
</dbReference>
<dbReference type="EMBL" id="CP018228">
    <property type="protein sequence ID" value="API51221.1"/>
    <property type="molecule type" value="Genomic_DNA"/>
</dbReference>
<dbReference type="InterPro" id="IPR023401">
    <property type="entry name" value="ODC_N"/>
</dbReference>
<dbReference type="PIRSF" id="PIRSF001439">
    <property type="entry name" value="CryM"/>
    <property type="match status" value="1"/>
</dbReference>
<gene>
    <name evidence="3" type="ORF">BMW22_05890</name>
</gene>
<dbReference type="Proteomes" id="UP000183050">
    <property type="component" value="Chromosome"/>
</dbReference>
<protein>
    <submittedName>
        <fullName evidence="3">Ornithine cyclodeaminase</fullName>
    </submittedName>
</protein>
<evidence type="ECO:0000313" key="3">
    <source>
        <dbReference type="EMBL" id="API51221.1"/>
    </source>
</evidence>
<proteinExistence type="inferred from homology"/>
<keyword evidence="2" id="KW-0520">NAD</keyword>
<dbReference type="SUPFAM" id="SSF51735">
    <property type="entry name" value="NAD(P)-binding Rossmann-fold domains"/>
    <property type="match status" value="1"/>
</dbReference>
<dbReference type="InterPro" id="IPR036291">
    <property type="entry name" value="NAD(P)-bd_dom_sf"/>
</dbReference>
<dbReference type="PANTHER" id="PTHR13812:SF19">
    <property type="entry name" value="KETIMINE REDUCTASE MU-CRYSTALLIN"/>
    <property type="match status" value="1"/>
</dbReference>
<dbReference type="AlphaFoldDB" id="A0A1L3Z6Q1"/>